<name>A0A3P3QEQ8_9GAMM</name>
<feature type="transmembrane region" description="Helical" evidence="5">
    <location>
        <begin position="75"/>
        <end position="94"/>
    </location>
</feature>
<dbReference type="OrthoDB" id="8537976at2"/>
<dbReference type="RefSeq" id="WP_046520592.1">
    <property type="nucleotide sequence ID" value="NZ_LAVS01000086.1"/>
</dbReference>
<keyword evidence="2 5" id="KW-0812">Transmembrane</keyword>
<dbReference type="GO" id="GO:0016740">
    <property type="term" value="F:transferase activity"/>
    <property type="evidence" value="ECO:0007669"/>
    <property type="project" value="UniProtKB-KW"/>
</dbReference>
<evidence type="ECO:0000256" key="2">
    <source>
        <dbReference type="ARBA" id="ARBA00022692"/>
    </source>
</evidence>
<proteinExistence type="predicted"/>
<dbReference type="AlphaFoldDB" id="A0A3P3QEQ8"/>
<dbReference type="SUPFAM" id="SSF161084">
    <property type="entry name" value="MAPEG domain-like"/>
    <property type="match status" value="1"/>
</dbReference>
<dbReference type="GO" id="GO:0016020">
    <property type="term" value="C:membrane"/>
    <property type="evidence" value="ECO:0007669"/>
    <property type="project" value="UniProtKB-SubCell"/>
</dbReference>
<gene>
    <name evidence="6" type="ORF">EIK76_14255</name>
</gene>
<protein>
    <submittedName>
        <fullName evidence="6">Glutathione S-transferase</fullName>
    </submittedName>
</protein>
<dbReference type="EMBL" id="RRCF01000004">
    <property type="protein sequence ID" value="RRJ19611.1"/>
    <property type="molecule type" value="Genomic_DNA"/>
</dbReference>
<keyword evidence="7" id="KW-1185">Reference proteome</keyword>
<feature type="transmembrane region" description="Helical" evidence="5">
    <location>
        <begin position="53"/>
        <end position="69"/>
    </location>
</feature>
<keyword evidence="6" id="KW-0808">Transferase</keyword>
<keyword evidence="3 5" id="KW-1133">Transmembrane helix</keyword>
<sequence>MSLAITSFYAAVLALFYVVLAGLVIRQRFKHRVGLGTGKDVELLQAVRMHGNFAEYVPLLLILVALLELQQSEIWQLHLVAGLTLAGRVLHAIGLWRSSGTSAPRFLGMITTFAALIFGAVFLLMK</sequence>
<reference evidence="6 7" key="1">
    <citation type="submission" date="2018-11" db="EMBL/GenBank/DDBJ databases">
        <title>Draft genome analysis of Rheinheimera mesophila isolated from an industrial waste site.</title>
        <authorList>
            <person name="Yu Q."/>
            <person name="Qi Y."/>
            <person name="Zhang H."/>
            <person name="Lu Y."/>
            <person name="Pu J."/>
        </authorList>
    </citation>
    <scope>NUCLEOTIDE SEQUENCE [LARGE SCALE GENOMIC DNA]</scope>
    <source>
        <strain evidence="6 7">IITR13</strain>
    </source>
</reference>
<organism evidence="6 7">
    <name type="scientific">Rheinheimera mesophila</name>
    <dbReference type="NCBI Taxonomy" id="1547515"/>
    <lineage>
        <taxon>Bacteria</taxon>
        <taxon>Pseudomonadati</taxon>
        <taxon>Pseudomonadota</taxon>
        <taxon>Gammaproteobacteria</taxon>
        <taxon>Chromatiales</taxon>
        <taxon>Chromatiaceae</taxon>
        <taxon>Rheinheimera</taxon>
    </lineage>
</organism>
<dbReference type="InterPro" id="IPR001129">
    <property type="entry name" value="Membr-assoc_MAPEG"/>
</dbReference>
<evidence type="ECO:0000313" key="7">
    <source>
        <dbReference type="Proteomes" id="UP000276260"/>
    </source>
</evidence>
<keyword evidence="4 5" id="KW-0472">Membrane</keyword>
<dbReference type="Pfam" id="PF01124">
    <property type="entry name" value="MAPEG"/>
    <property type="match status" value="1"/>
</dbReference>
<evidence type="ECO:0000256" key="3">
    <source>
        <dbReference type="ARBA" id="ARBA00022989"/>
    </source>
</evidence>
<evidence type="ECO:0000256" key="4">
    <source>
        <dbReference type="ARBA" id="ARBA00023136"/>
    </source>
</evidence>
<feature type="transmembrane region" description="Helical" evidence="5">
    <location>
        <begin position="6"/>
        <end position="25"/>
    </location>
</feature>
<feature type="transmembrane region" description="Helical" evidence="5">
    <location>
        <begin position="106"/>
        <end position="125"/>
    </location>
</feature>
<dbReference type="PANTHER" id="PTHR35814:SF1">
    <property type="entry name" value="GLUTATHIONE S-TRANSFERASE-RELATED"/>
    <property type="match status" value="1"/>
</dbReference>
<dbReference type="PANTHER" id="PTHR35814">
    <property type="match status" value="1"/>
</dbReference>
<evidence type="ECO:0000313" key="6">
    <source>
        <dbReference type="EMBL" id="RRJ19611.1"/>
    </source>
</evidence>
<dbReference type="Gene3D" id="1.20.120.550">
    <property type="entry name" value="Membrane associated eicosanoid/glutathione metabolism-like domain"/>
    <property type="match status" value="1"/>
</dbReference>
<comment type="caution">
    <text evidence="6">The sequence shown here is derived from an EMBL/GenBank/DDBJ whole genome shotgun (WGS) entry which is preliminary data.</text>
</comment>
<evidence type="ECO:0000256" key="5">
    <source>
        <dbReference type="SAM" id="Phobius"/>
    </source>
</evidence>
<accession>A0A3P3QEQ8</accession>
<evidence type="ECO:0000256" key="1">
    <source>
        <dbReference type="ARBA" id="ARBA00004370"/>
    </source>
</evidence>
<dbReference type="InterPro" id="IPR023352">
    <property type="entry name" value="MAPEG-like_dom_sf"/>
</dbReference>
<dbReference type="Proteomes" id="UP000276260">
    <property type="component" value="Unassembled WGS sequence"/>
</dbReference>
<comment type="subcellular location">
    <subcellularLocation>
        <location evidence="1">Membrane</location>
    </subcellularLocation>
</comment>